<dbReference type="SUPFAM" id="SSF88659">
    <property type="entry name" value="Sigma3 and sigma4 domains of RNA polymerase sigma factors"/>
    <property type="match status" value="1"/>
</dbReference>
<dbReference type="PANTHER" id="PTHR43133:SF8">
    <property type="entry name" value="RNA POLYMERASE SIGMA FACTOR HI_1459-RELATED"/>
    <property type="match status" value="1"/>
</dbReference>
<dbReference type="Gene3D" id="1.10.1740.10">
    <property type="match status" value="1"/>
</dbReference>
<accession>A0ABR8R7C5</accession>
<dbReference type="SUPFAM" id="SSF88946">
    <property type="entry name" value="Sigma2 domain of RNA polymerase sigma factors"/>
    <property type="match status" value="1"/>
</dbReference>
<evidence type="ECO:0000256" key="1">
    <source>
        <dbReference type="ARBA" id="ARBA00010641"/>
    </source>
</evidence>
<dbReference type="Gene3D" id="3.10.450.50">
    <property type="match status" value="1"/>
</dbReference>
<keyword evidence="4" id="KW-0238">DNA-binding</keyword>
<evidence type="ECO:0000256" key="4">
    <source>
        <dbReference type="ARBA" id="ARBA00023125"/>
    </source>
</evidence>
<dbReference type="InterPro" id="IPR014284">
    <property type="entry name" value="RNA_pol_sigma-70_dom"/>
</dbReference>
<dbReference type="InterPro" id="IPR039425">
    <property type="entry name" value="RNA_pol_sigma-70-like"/>
</dbReference>
<dbReference type="Proteomes" id="UP000640786">
    <property type="component" value="Unassembled WGS sequence"/>
</dbReference>
<evidence type="ECO:0000256" key="2">
    <source>
        <dbReference type="ARBA" id="ARBA00023015"/>
    </source>
</evidence>
<dbReference type="InterPro" id="IPR032710">
    <property type="entry name" value="NTF2-like_dom_sf"/>
</dbReference>
<keyword evidence="8" id="KW-1185">Reference proteome</keyword>
<evidence type="ECO:0000313" key="7">
    <source>
        <dbReference type="EMBL" id="MBD7943660.1"/>
    </source>
</evidence>
<dbReference type="EMBL" id="JACSQO010000002">
    <property type="protein sequence ID" value="MBD7943660.1"/>
    <property type="molecule type" value="Genomic_DNA"/>
</dbReference>
<organism evidence="7 8">
    <name type="scientific">Psychrobacillus faecigallinarum</name>
    <dbReference type="NCBI Taxonomy" id="2762235"/>
    <lineage>
        <taxon>Bacteria</taxon>
        <taxon>Bacillati</taxon>
        <taxon>Bacillota</taxon>
        <taxon>Bacilli</taxon>
        <taxon>Bacillales</taxon>
        <taxon>Bacillaceae</taxon>
        <taxon>Psychrobacillus</taxon>
    </lineage>
</organism>
<comment type="caution">
    <text evidence="7">The sequence shown here is derived from an EMBL/GenBank/DDBJ whole genome shotgun (WGS) entry which is preliminary data.</text>
</comment>
<dbReference type="RefSeq" id="WP_144535573.1">
    <property type="nucleotide sequence ID" value="NZ_JACSQO010000002.1"/>
</dbReference>
<dbReference type="SUPFAM" id="SSF54427">
    <property type="entry name" value="NTF2-like"/>
    <property type="match status" value="1"/>
</dbReference>
<evidence type="ECO:0000259" key="6">
    <source>
        <dbReference type="Pfam" id="PF04542"/>
    </source>
</evidence>
<evidence type="ECO:0000256" key="3">
    <source>
        <dbReference type="ARBA" id="ARBA00023082"/>
    </source>
</evidence>
<sequence>MEESKNINKIFVDEARKLRDEFEEIVSEYSADLWNYCKYVTGSPWDGEDLYQETMIKSFGLLPQRWSEITNKKYYLFKVATNTWLDQCRKLKREIGTLDEVPEKNTDFSDRLLLEEILISLESNLTIKQTAAFLLLDIFQFNADEVAGIVKSTPGGVYSSVQRARRKIDSLDFSKAKTKIATQSHNVTIQAYLEAFNNGDLKRMLRLFSEQAQNEAFFGFQEFSKDEMLKGSLKFGLPGHTAREIYLWGKPVIVVLTSEDDNAEIHDIQQQEIENGKIVSHKSYFFRKEFILAAAEELGMKAQLVKPPVDWS</sequence>
<keyword evidence="5" id="KW-0804">Transcription</keyword>
<feature type="domain" description="RNA polymerase sigma-70 region 2" evidence="6">
    <location>
        <begin position="26"/>
        <end position="93"/>
    </location>
</feature>
<protein>
    <submittedName>
        <fullName evidence="7">RNA polymerase sigma factor</fullName>
    </submittedName>
</protein>
<dbReference type="InterPro" id="IPR013324">
    <property type="entry name" value="RNA_pol_sigma_r3/r4-like"/>
</dbReference>
<dbReference type="PANTHER" id="PTHR43133">
    <property type="entry name" value="RNA POLYMERASE ECF-TYPE SIGMA FACTO"/>
    <property type="match status" value="1"/>
</dbReference>
<reference evidence="7 8" key="1">
    <citation type="submission" date="2020-08" db="EMBL/GenBank/DDBJ databases">
        <title>A Genomic Blueprint of the Chicken Gut Microbiome.</title>
        <authorList>
            <person name="Gilroy R."/>
            <person name="Ravi A."/>
            <person name="Getino M."/>
            <person name="Pursley I."/>
            <person name="Horton D.L."/>
            <person name="Alikhan N.-F."/>
            <person name="Baker D."/>
            <person name="Gharbi K."/>
            <person name="Hall N."/>
            <person name="Watson M."/>
            <person name="Adriaenssens E.M."/>
            <person name="Foster-Nyarko E."/>
            <person name="Jarju S."/>
            <person name="Secka A."/>
            <person name="Antonio M."/>
            <person name="Oren A."/>
            <person name="Chaudhuri R."/>
            <person name="La Ragione R.M."/>
            <person name="Hildebrand F."/>
            <person name="Pallen M.J."/>
        </authorList>
    </citation>
    <scope>NUCLEOTIDE SEQUENCE [LARGE SCALE GENOMIC DNA]</scope>
    <source>
        <strain evidence="7 8">Sa2BUA9</strain>
    </source>
</reference>
<dbReference type="NCBIfam" id="TIGR02937">
    <property type="entry name" value="sigma70-ECF"/>
    <property type="match status" value="1"/>
</dbReference>
<keyword evidence="2" id="KW-0805">Transcription regulation</keyword>
<keyword evidence="3" id="KW-0731">Sigma factor</keyword>
<evidence type="ECO:0000313" key="8">
    <source>
        <dbReference type="Proteomes" id="UP000640786"/>
    </source>
</evidence>
<dbReference type="InterPro" id="IPR013325">
    <property type="entry name" value="RNA_pol_sigma_r2"/>
</dbReference>
<dbReference type="InterPro" id="IPR007627">
    <property type="entry name" value="RNA_pol_sigma70_r2"/>
</dbReference>
<proteinExistence type="inferred from homology"/>
<evidence type="ECO:0000256" key="5">
    <source>
        <dbReference type="ARBA" id="ARBA00023163"/>
    </source>
</evidence>
<comment type="similarity">
    <text evidence="1">Belongs to the sigma-70 factor family. ECF subfamily.</text>
</comment>
<gene>
    <name evidence="7" type="ORF">H9650_05970</name>
</gene>
<name>A0ABR8R7C5_9BACI</name>
<dbReference type="Pfam" id="PF04542">
    <property type="entry name" value="Sigma70_r2"/>
    <property type="match status" value="1"/>
</dbReference>